<accession>A0A0A0ICR3</accession>
<dbReference type="RefSeq" id="WP_039253461.1">
    <property type="nucleotide sequence ID" value="NZ_JENJ01000011.1"/>
</dbReference>
<keyword evidence="1" id="KW-1133">Transmembrane helix</keyword>
<reference evidence="2 3" key="1">
    <citation type="submission" date="2014-01" db="EMBL/GenBank/DDBJ databases">
        <title>Plasmidome dynamics in the species complex Clostridium novyi sensu lato converts strains of independent lineages into distinctly different pathogens.</title>
        <authorList>
            <person name="Skarin H."/>
            <person name="Segerman B."/>
        </authorList>
    </citation>
    <scope>NUCLEOTIDE SEQUENCE [LARGE SCALE GENOMIC DNA]</scope>
    <source>
        <strain evidence="2 3">4552</strain>
    </source>
</reference>
<evidence type="ECO:0000313" key="2">
    <source>
        <dbReference type="EMBL" id="KGM97380.1"/>
    </source>
</evidence>
<protein>
    <recommendedName>
        <fullName evidence="4">Cell division protein FtsL</fullName>
    </recommendedName>
</protein>
<gene>
    <name evidence="2" type="ORF">Z968_03695</name>
</gene>
<keyword evidence="1" id="KW-0812">Transmembrane</keyword>
<name>A0A0A0ICR3_CLONO</name>
<dbReference type="Proteomes" id="UP000030012">
    <property type="component" value="Unassembled WGS sequence"/>
</dbReference>
<dbReference type="OrthoDB" id="1930571at2"/>
<dbReference type="AlphaFoldDB" id="A0A0A0ICR3"/>
<organism evidence="2 3">
    <name type="scientific">Clostridium novyi A str. 4552</name>
    <dbReference type="NCBI Taxonomy" id="1444289"/>
    <lineage>
        <taxon>Bacteria</taxon>
        <taxon>Bacillati</taxon>
        <taxon>Bacillota</taxon>
        <taxon>Clostridia</taxon>
        <taxon>Eubacteriales</taxon>
        <taxon>Clostridiaceae</taxon>
        <taxon>Clostridium</taxon>
    </lineage>
</organism>
<comment type="caution">
    <text evidence="2">The sequence shown here is derived from an EMBL/GenBank/DDBJ whole genome shotgun (WGS) entry which is preliminary data.</text>
</comment>
<evidence type="ECO:0000313" key="3">
    <source>
        <dbReference type="Proteomes" id="UP000030012"/>
    </source>
</evidence>
<evidence type="ECO:0008006" key="4">
    <source>
        <dbReference type="Google" id="ProtNLM"/>
    </source>
</evidence>
<evidence type="ECO:0000256" key="1">
    <source>
        <dbReference type="SAM" id="Phobius"/>
    </source>
</evidence>
<proteinExistence type="predicted"/>
<dbReference type="EMBL" id="JENJ01000011">
    <property type="protein sequence ID" value="KGM97380.1"/>
    <property type="molecule type" value="Genomic_DNA"/>
</dbReference>
<keyword evidence="1" id="KW-0472">Membrane</keyword>
<feature type="transmembrane region" description="Helical" evidence="1">
    <location>
        <begin position="56"/>
        <end position="75"/>
    </location>
</feature>
<sequence length="166" mass="19135">MIVTNKNNMGVSGNNALAPEKMPSRVTEERIYEELQKSKKQYIKKSKQRAVKRKAGALKLIAVGFAAALFLVYRYSLIYNMEKDIIDVKKQISNINAENENLKIGLLKYDNIKLIEEKSEKELNMVPKSSTNVQYIDLNKNNFKDVSVSEEKTKNNIFKKIKEILF</sequence>